<evidence type="ECO:0000256" key="3">
    <source>
        <dbReference type="ARBA" id="ARBA00022989"/>
    </source>
</evidence>
<dbReference type="InterPro" id="IPR019426">
    <property type="entry name" value="7TM_GPCR_serpentine_rcpt_Srv"/>
</dbReference>
<evidence type="ECO:0000313" key="7">
    <source>
        <dbReference type="Proteomes" id="UP000095282"/>
    </source>
</evidence>
<evidence type="ECO:0000256" key="1">
    <source>
        <dbReference type="ARBA" id="ARBA00004141"/>
    </source>
</evidence>
<dbReference type="Proteomes" id="UP000095282">
    <property type="component" value="Unplaced"/>
</dbReference>
<sequence length="307" mass="34962">MTIAFLDVAITIEYVSTAISLVCLPINILFVYILIIERNRPPYNTPFFRLCIHLSIADILMEVFSTLFFKFPSFGVFPNTFYRENWSVVPIAGMQYLGHAQAFGIIFIAVNRFTAVHYPIKHRQQWWTPKVTKTLLLIQWITPIFFMVPLFFTDFKFLFSRNSGSVIFAASDARFHKNYFLAMAIVDGIVINSIVLLLYGAIFVRVHTHVVVRKPGELALRLALSAFIIFICYLALGVCSLLSALTPPPDAWVYRTMWFVVNDVLCNSSALVLLALNRPIRKAFTRHLGVFSYQGVSTKNNSLLQAV</sequence>
<dbReference type="Gene3D" id="1.20.1070.10">
    <property type="entry name" value="Rhodopsin 7-helix transmembrane proteins"/>
    <property type="match status" value="1"/>
</dbReference>
<dbReference type="SUPFAM" id="SSF81321">
    <property type="entry name" value="Family A G protein-coupled receptor-like"/>
    <property type="match status" value="1"/>
</dbReference>
<evidence type="ECO:0000259" key="6">
    <source>
        <dbReference type="PROSITE" id="PS50262"/>
    </source>
</evidence>
<protein>
    <submittedName>
        <fullName evidence="8">G_PROTEIN_RECEP_F1_2 domain-containing protein</fullName>
    </submittedName>
</protein>
<evidence type="ECO:0000256" key="5">
    <source>
        <dbReference type="SAM" id="Phobius"/>
    </source>
</evidence>
<dbReference type="AlphaFoldDB" id="A0A1I7U3F2"/>
<keyword evidence="2 5" id="KW-0812">Transmembrane</keyword>
<proteinExistence type="predicted"/>
<keyword evidence="7" id="KW-1185">Reference proteome</keyword>
<dbReference type="WBParaSite" id="Csp11.Scaffold629.g14455.t1">
    <property type="protein sequence ID" value="Csp11.Scaffold629.g14455.t1"/>
    <property type="gene ID" value="Csp11.Scaffold629.g14455"/>
</dbReference>
<feature type="transmembrane region" description="Helical" evidence="5">
    <location>
        <begin position="135"/>
        <end position="159"/>
    </location>
</feature>
<name>A0A1I7U3F2_9PELO</name>
<evidence type="ECO:0000313" key="8">
    <source>
        <dbReference type="WBParaSite" id="Csp11.Scaffold629.g14455.t1"/>
    </source>
</evidence>
<organism evidence="7 8">
    <name type="scientific">Caenorhabditis tropicalis</name>
    <dbReference type="NCBI Taxonomy" id="1561998"/>
    <lineage>
        <taxon>Eukaryota</taxon>
        <taxon>Metazoa</taxon>
        <taxon>Ecdysozoa</taxon>
        <taxon>Nematoda</taxon>
        <taxon>Chromadorea</taxon>
        <taxon>Rhabditida</taxon>
        <taxon>Rhabditina</taxon>
        <taxon>Rhabditomorpha</taxon>
        <taxon>Rhabditoidea</taxon>
        <taxon>Rhabditidae</taxon>
        <taxon>Peloderinae</taxon>
        <taxon>Caenorhabditis</taxon>
    </lineage>
</organism>
<keyword evidence="4 5" id="KW-0472">Membrane</keyword>
<dbReference type="InterPro" id="IPR051119">
    <property type="entry name" value="Nematode_SR-like"/>
</dbReference>
<feature type="transmembrane region" description="Helical" evidence="5">
    <location>
        <begin position="47"/>
        <end position="69"/>
    </location>
</feature>
<comment type="subcellular location">
    <subcellularLocation>
        <location evidence="1">Membrane</location>
        <topology evidence="1">Multi-pass membrane protein</topology>
    </subcellularLocation>
</comment>
<dbReference type="PROSITE" id="PS50262">
    <property type="entry name" value="G_PROTEIN_RECEP_F1_2"/>
    <property type="match status" value="1"/>
</dbReference>
<accession>A0A1I7U3F2</accession>
<feature type="transmembrane region" description="Helical" evidence="5">
    <location>
        <begin position="218"/>
        <end position="245"/>
    </location>
</feature>
<dbReference type="PANTHER" id="PTHR31627:SF42">
    <property type="entry name" value="G_PROTEIN_RECEP_F1_2 DOMAIN-CONTAINING PROTEIN-RELATED"/>
    <property type="match status" value="1"/>
</dbReference>
<dbReference type="GO" id="GO:0016020">
    <property type="term" value="C:membrane"/>
    <property type="evidence" value="ECO:0007669"/>
    <property type="project" value="UniProtKB-SubCell"/>
</dbReference>
<dbReference type="Pfam" id="PF10323">
    <property type="entry name" value="7TM_GPCR_Srv"/>
    <property type="match status" value="1"/>
</dbReference>
<feature type="transmembrane region" description="Helical" evidence="5">
    <location>
        <begin position="89"/>
        <end position="114"/>
    </location>
</feature>
<feature type="transmembrane region" description="Helical" evidence="5">
    <location>
        <begin position="257"/>
        <end position="276"/>
    </location>
</feature>
<feature type="transmembrane region" description="Helical" evidence="5">
    <location>
        <begin position="179"/>
        <end position="206"/>
    </location>
</feature>
<evidence type="ECO:0000256" key="2">
    <source>
        <dbReference type="ARBA" id="ARBA00022692"/>
    </source>
</evidence>
<evidence type="ECO:0000256" key="4">
    <source>
        <dbReference type="ARBA" id="ARBA00023136"/>
    </source>
</evidence>
<reference evidence="8" key="1">
    <citation type="submission" date="2016-11" db="UniProtKB">
        <authorList>
            <consortium name="WormBaseParasite"/>
        </authorList>
    </citation>
    <scope>IDENTIFICATION</scope>
</reference>
<dbReference type="eggNOG" id="ENOG502TGQX">
    <property type="taxonomic scope" value="Eukaryota"/>
</dbReference>
<dbReference type="STRING" id="1561998.A0A1I7U3F2"/>
<feature type="domain" description="G-protein coupled receptors family 1 profile" evidence="6">
    <location>
        <begin position="26"/>
        <end position="245"/>
    </location>
</feature>
<dbReference type="PANTHER" id="PTHR31627">
    <property type="entry name" value="SERPENTINE RECEPTOR CLASS GAMMA-RELATED"/>
    <property type="match status" value="1"/>
</dbReference>
<feature type="transmembrane region" description="Helical" evidence="5">
    <location>
        <begin position="14"/>
        <end position="35"/>
    </location>
</feature>
<dbReference type="CDD" id="cd00637">
    <property type="entry name" value="7tm_classA_rhodopsin-like"/>
    <property type="match status" value="1"/>
</dbReference>
<dbReference type="InterPro" id="IPR017452">
    <property type="entry name" value="GPCR_Rhodpsn_7TM"/>
</dbReference>
<keyword evidence="3 5" id="KW-1133">Transmembrane helix</keyword>